<dbReference type="RefSeq" id="XP_025349589.1">
    <property type="nucleotide sequence ID" value="XM_025494143.1"/>
</dbReference>
<accession>A0A316UB88</accession>
<dbReference type="EMBL" id="KZ819323">
    <property type="protein sequence ID" value="PWN22429.1"/>
    <property type="molecule type" value="Genomic_DNA"/>
</dbReference>
<organism evidence="3 4">
    <name type="scientific">Pseudomicrostroma glucosiphilum</name>
    <dbReference type="NCBI Taxonomy" id="1684307"/>
    <lineage>
        <taxon>Eukaryota</taxon>
        <taxon>Fungi</taxon>
        <taxon>Dikarya</taxon>
        <taxon>Basidiomycota</taxon>
        <taxon>Ustilaginomycotina</taxon>
        <taxon>Exobasidiomycetes</taxon>
        <taxon>Microstromatales</taxon>
        <taxon>Microstromatales incertae sedis</taxon>
        <taxon>Pseudomicrostroma</taxon>
    </lineage>
</organism>
<feature type="region of interest" description="Disordered" evidence="1">
    <location>
        <begin position="37"/>
        <end position="71"/>
    </location>
</feature>
<name>A0A316UB88_9BASI</name>
<dbReference type="AlphaFoldDB" id="A0A316UB88"/>
<dbReference type="Proteomes" id="UP000245942">
    <property type="component" value="Unassembled WGS sequence"/>
</dbReference>
<reference evidence="3 4" key="1">
    <citation type="journal article" date="2018" name="Mol. Biol. Evol.">
        <title>Broad Genomic Sampling Reveals a Smut Pathogenic Ancestry of the Fungal Clade Ustilaginomycotina.</title>
        <authorList>
            <person name="Kijpornyongpan T."/>
            <person name="Mondo S.J."/>
            <person name="Barry K."/>
            <person name="Sandor L."/>
            <person name="Lee J."/>
            <person name="Lipzen A."/>
            <person name="Pangilinan J."/>
            <person name="LaButti K."/>
            <person name="Hainaut M."/>
            <person name="Henrissat B."/>
            <person name="Grigoriev I.V."/>
            <person name="Spatafora J.W."/>
            <person name="Aime M.C."/>
        </authorList>
    </citation>
    <scope>NUCLEOTIDE SEQUENCE [LARGE SCALE GENOMIC DNA]</scope>
    <source>
        <strain evidence="3 4">MCA 4718</strain>
    </source>
</reference>
<evidence type="ECO:0000313" key="3">
    <source>
        <dbReference type="EMBL" id="PWN22429.1"/>
    </source>
</evidence>
<keyword evidence="2" id="KW-0472">Membrane</keyword>
<protein>
    <submittedName>
        <fullName evidence="3">Uncharacterized protein</fullName>
    </submittedName>
</protein>
<evidence type="ECO:0000256" key="1">
    <source>
        <dbReference type="SAM" id="MobiDB-lite"/>
    </source>
</evidence>
<proteinExistence type="predicted"/>
<dbReference type="OrthoDB" id="2552299at2759"/>
<keyword evidence="2" id="KW-0812">Transmembrane</keyword>
<feature type="transmembrane region" description="Helical" evidence="2">
    <location>
        <begin position="12"/>
        <end position="31"/>
    </location>
</feature>
<evidence type="ECO:0000313" key="4">
    <source>
        <dbReference type="Proteomes" id="UP000245942"/>
    </source>
</evidence>
<keyword evidence="2" id="KW-1133">Transmembrane helix</keyword>
<keyword evidence="4" id="KW-1185">Reference proteome</keyword>
<sequence length="71" mass="7449">MPQVATIAQRGTVLGLVGMSVWGIWLTAAVWKSRRGEGAMQGPRPGQLPEAPTVVKEHPLHAGQGGKGHTV</sequence>
<dbReference type="GeneID" id="37015877"/>
<evidence type="ECO:0000256" key="2">
    <source>
        <dbReference type="SAM" id="Phobius"/>
    </source>
</evidence>
<gene>
    <name evidence="3" type="ORF">BCV69DRAFT_297721</name>
</gene>